<reference evidence="3 4" key="1">
    <citation type="journal article" date="2022" name="Front. Microbiol.">
        <title>Male-killing mechanisms vary between Spiroplasma species.</title>
        <authorList>
            <person name="Arai H."/>
            <person name="Inoue M."/>
            <person name="Kageyama D."/>
        </authorList>
    </citation>
    <scope>NUCLEOTIDE SEQUENCE [LARGE SCALE GENOMIC DNA]</scope>
    <source>
        <strain evidence="4">sHm</strain>
    </source>
</reference>
<keyword evidence="2" id="KW-1133">Transmembrane helix</keyword>
<evidence type="ECO:0000256" key="1">
    <source>
        <dbReference type="SAM" id="Coils"/>
    </source>
</evidence>
<feature type="transmembrane region" description="Helical" evidence="2">
    <location>
        <begin position="6"/>
        <end position="24"/>
    </location>
</feature>
<keyword evidence="1" id="KW-0175">Coiled coil</keyword>
<evidence type="ECO:0000313" key="4">
    <source>
        <dbReference type="Proteomes" id="UP001163387"/>
    </source>
</evidence>
<gene>
    <name evidence="3" type="ORF">SHM_17510</name>
</gene>
<keyword evidence="2" id="KW-0472">Membrane</keyword>
<sequence>MDWLPFTIAGIVVGICYKILCECAKKLRPVMSSIVKDKYQLELEQKIKELENRSNNLEEEVQYLKDISLNSKEVIEERILNCLLQTREKNESKTFETCKKELNRKFKRNKFSKKYYQSINKWNEKSQ</sequence>
<feature type="coiled-coil region" evidence="1">
    <location>
        <begin position="36"/>
        <end position="67"/>
    </location>
</feature>
<proteinExistence type="predicted"/>
<accession>A0ABM8BW50</accession>
<dbReference type="Proteomes" id="UP001163387">
    <property type="component" value="Chromosome"/>
</dbReference>
<organism evidence="3 4">
    <name type="scientific">Spiroplasma ixodetis</name>
    <dbReference type="NCBI Taxonomy" id="2141"/>
    <lineage>
        <taxon>Bacteria</taxon>
        <taxon>Bacillati</taxon>
        <taxon>Mycoplasmatota</taxon>
        <taxon>Mollicutes</taxon>
        <taxon>Entomoplasmatales</taxon>
        <taxon>Spiroplasmataceae</taxon>
        <taxon>Spiroplasma</taxon>
    </lineage>
</organism>
<evidence type="ECO:0000256" key="2">
    <source>
        <dbReference type="SAM" id="Phobius"/>
    </source>
</evidence>
<dbReference type="EMBL" id="AP026933">
    <property type="protein sequence ID" value="BDT04105.1"/>
    <property type="molecule type" value="Genomic_DNA"/>
</dbReference>
<keyword evidence="2" id="KW-0812">Transmembrane</keyword>
<name>A0ABM8BW50_9MOLU</name>
<evidence type="ECO:0000313" key="3">
    <source>
        <dbReference type="EMBL" id="BDT04105.1"/>
    </source>
</evidence>
<protein>
    <submittedName>
        <fullName evidence="3">Uncharacterized protein</fullName>
    </submittedName>
</protein>
<keyword evidence="4" id="KW-1185">Reference proteome</keyword>